<comment type="similarity">
    <text evidence="4 16">Belongs to the diacylglycerol acyltransferase family.</text>
</comment>
<dbReference type="EC" id="2.3.1.20" evidence="5 16"/>
<dbReference type="GO" id="GO:0006071">
    <property type="term" value="P:glycerol metabolic process"/>
    <property type="evidence" value="ECO:0007669"/>
    <property type="project" value="UniProtKB-UniRule"/>
</dbReference>
<dbReference type="UniPathway" id="UPA00282"/>
<feature type="transmembrane region" description="Helical" evidence="16">
    <location>
        <begin position="53"/>
        <end position="71"/>
    </location>
</feature>
<comment type="subcellular location">
    <subcellularLocation>
        <location evidence="1 16">Endoplasmic reticulum membrane</location>
        <topology evidence="1 16">Multi-pass membrane protein</topology>
    </subcellularLocation>
</comment>
<evidence type="ECO:0000256" key="14">
    <source>
        <dbReference type="ARBA" id="ARBA00023315"/>
    </source>
</evidence>
<keyword evidence="11 16" id="KW-1133">Transmembrane helix</keyword>
<evidence type="ECO:0000256" key="6">
    <source>
        <dbReference type="ARBA" id="ARBA00022516"/>
    </source>
</evidence>
<keyword evidence="14 16" id="KW-0012">Acyltransferase</keyword>
<gene>
    <name evidence="18" type="primary">ABSGL_05084.1 scaffold 6272</name>
</gene>
<evidence type="ECO:0000256" key="2">
    <source>
        <dbReference type="ARBA" id="ARBA00004771"/>
    </source>
</evidence>
<evidence type="ECO:0000256" key="11">
    <source>
        <dbReference type="ARBA" id="ARBA00022989"/>
    </source>
</evidence>
<protein>
    <recommendedName>
        <fullName evidence="5 16">Diacylglycerol O-acyltransferase</fullName>
        <ecNumber evidence="5 16">2.3.1.20</ecNumber>
    </recommendedName>
</protein>
<dbReference type="Pfam" id="PF03982">
    <property type="entry name" value="DAGAT"/>
    <property type="match status" value="1"/>
</dbReference>
<dbReference type="GO" id="GO:0004144">
    <property type="term" value="F:diacylglycerol O-acyltransferase activity"/>
    <property type="evidence" value="ECO:0007669"/>
    <property type="project" value="UniProtKB-UniRule"/>
</dbReference>
<dbReference type="OMA" id="YRHYRNY"/>
<dbReference type="InterPro" id="IPR007130">
    <property type="entry name" value="DAGAT"/>
</dbReference>
<evidence type="ECO:0000256" key="10">
    <source>
        <dbReference type="ARBA" id="ARBA00022824"/>
    </source>
</evidence>
<comment type="pathway">
    <text evidence="3">Lipid metabolism.</text>
</comment>
<comment type="catalytic activity">
    <reaction evidence="15 16">
        <text>an acyl-CoA + a 1,2-diacyl-sn-glycerol = a triacyl-sn-glycerol + CoA</text>
        <dbReference type="Rhea" id="RHEA:10868"/>
        <dbReference type="ChEBI" id="CHEBI:17815"/>
        <dbReference type="ChEBI" id="CHEBI:57287"/>
        <dbReference type="ChEBI" id="CHEBI:58342"/>
        <dbReference type="ChEBI" id="CHEBI:64615"/>
        <dbReference type="EC" id="2.3.1.20"/>
    </reaction>
</comment>
<dbReference type="PANTHER" id="PTHR12317">
    <property type="entry name" value="DIACYLGLYCEROL O-ACYLTRANSFERASE"/>
    <property type="match status" value="1"/>
</dbReference>
<feature type="region of interest" description="Disordered" evidence="17">
    <location>
        <begin position="1"/>
        <end position="34"/>
    </location>
</feature>
<name>A0A163J4P4_ABSGL</name>
<evidence type="ECO:0000313" key="19">
    <source>
        <dbReference type="Proteomes" id="UP000078561"/>
    </source>
</evidence>
<keyword evidence="8 16" id="KW-0812">Transmembrane</keyword>
<comment type="pathway">
    <text evidence="2 16">Glycerolipid metabolism; triacylglycerol biosynthesis.</text>
</comment>
<evidence type="ECO:0000256" key="5">
    <source>
        <dbReference type="ARBA" id="ARBA00013244"/>
    </source>
</evidence>
<reference evidence="18" key="1">
    <citation type="submission" date="2016-04" db="EMBL/GenBank/DDBJ databases">
        <authorList>
            <person name="Evans L.H."/>
            <person name="Alamgir A."/>
            <person name="Owens N."/>
            <person name="Weber N.D."/>
            <person name="Virtaneva K."/>
            <person name="Barbian K."/>
            <person name="Babar A."/>
            <person name="Rosenke K."/>
        </authorList>
    </citation>
    <scope>NUCLEOTIDE SEQUENCE [LARGE SCALE GENOMIC DNA]</scope>
    <source>
        <strain evidence="18">CBS 101.48</strain>
    </source>
</reference>
<dbReference type="InParanoid" id="A0A163J4P4"/>
<comment type="function">
    <text evidence="16">Catalyzes the terminal and only committed step in triacylglycerol synthesis by using diacylglycerol and fatty acyl CoA as substrates.</text>
</comment>
<evidence type="ECO:0000256" key="16">
    <source>
        <dbReference type="RuleBase" id="RU367023"/>
    </source>
</evidence>
<keyword evidence="13 16" id="KW-0472">Membrane</keyword>
<dbReference type="GO" id="GO:0019432">
    <property type="term" value="P:triglyceride biosynthetic process"/>
    <property type="evidence" value="ECO:0007669"/>
    <property type="project" value="UniProtKB-UniRule"/>
</dbReference>
<dbReference type="PANTHER" id="PTHR12317:SF0">
    <property type="entry name" value="ACYLTRANSFERASE"/>
    <property type="match status" value="1"/>
</dbReference>
<proteinExistence type="inferred from homology"/>
<keyword evidence="12 16" id="KW-0443">Lipid metabolism</keyword>
<evidence type="ECO:0000256" key="12">
    <source>
        <dbReference type="ARBA" id="ARBA00023098"/>
    </source>
</evidence>
<evidence type="ECO:0000256" key="13">
    <source>
        <dbReference type="ARBA" id="ARBA00023136"/>
    </source>
</evidence>
<dbReference type="EMBL" id="LT552697">
    <property type="protein sequence ID" value="SAL99470.1"/>
    <property type="molecule type" value="Genomic_DNA"/>
</dbReference>
<dbReference type="AlphaFoldDB" id="A0A163J4P4"/>
<dbReference type="OrthoDB" id="264532at2759"/>
<keyword evidence="10 16" id="KW-0256">Endoplasmic reticulum</keyword>
<evidence type="ECO:0000256" key="3">
    <source>
        <dbReference type="ARBA" id="ARBA00005189"/>
    </source>
</evidence>
<evidence type="ECO:0000256" key="9">
    <source>
        <dbReference type="ARBA" id="ARBA00022798"/>
    </source>
</evidence>
<evidence type="ECO:0000256" key="4">
    <source>
        <dbReference type="ARBA" id="ARBA00005420"/>
    </source>
</evidence>
<organism evidence="18">
    <name type="scientific">Absidia glauca</name>
    <name type="common">Pin mould</name>
    <dbReference type="NCBI Taxonomy" id="4829"/>
    <lineage>
        <taxon>Eukaryota</taxon>
        <taxon>Fungi</taxon>
        <taxon>Fungi incertae sedis</taxon>
        <taxon>Mucoromycota</taxon>
        <taxon>Mucoromycotina</taxon>
        <taxon>Mucoromycetes</taxon>
        <taxon>Mucorales</taxon>
        <taxon>Cunninghamellaceae</taxon>
        <taxon>Absidia</taxon>
    </lineage>
</organism>
<dbReference type="Proteomes" id="UP000078561">
    <property type="component" value="Unassembled WGS sequence"/>
</dbReference>
<feature type="transmembrane region" description="Helical" evidence="16">
    <location>
        <begin position="161"/>
        <end position="181"/>
    </location>
</feature>
<accession>A0A163J4P4</accession>
<evidence type="ECO:0000256" key="17">
    <source>
        <dbReference type="SAM" id="MobiDB-lite"/>
    </source>
</evidence>
<keyword evidence="7" id="KW-0808">Transferase</keyword>
<evidence type="ECO:0000313" key="18">
    <source>
        <dbReference type="EMBL" id="SAL99470.1"/>
    </source>
</evidence>
<evidence type="ECO:0000256" key="7">
    <source>
        <dbReference type="ARBA" id="ARBA00022679"/>
    </source>
</evidence>
<evidence type="ECO:0000256" key="15">
    <source>
        <dbReference type="ARBA" id="ARBA00048109"/>
    </source>
</evidence>
<dbReference type="CDD" id="cd07987">
    <property type="entry name" value="LPLAT_MGAT-like"/>
    <property type="match status" value="1"/>
</dbReference>
<evidence type="ECO:0000256" key="8">
    <source>
        <dbReference type="ARBA" id="ARBA00022692"/>
    </source>
</evidence>
<sequence length="368" mass="41277">MTTATDTMTHHLPRTSRTKLADPQGKREEPLPPSKVAAPLHIPFERRLQMGSIAVWLSCSLSCTALFLAFWTHSFWFPLALVYLAYIYLDRATPNQGGRRIQTVREWSLWKYLADYFPIQVIKEQDLDPSGNYLFGYHPHGILSFGFVSLFATEGSGFSRLFPGVIPSVATIPLAFFLPFYRDLVLSMGFCSPSRQSLESVLQSGPGRSVAIVLGGAGEALVSTPGSNRLILKKRLGFVRLAIHKQASLVPVFSFGETDLYNQYQLDGGSVLDTVRSLLTCCCGISFPLFYGRGLFNYDFGLVPYRKPITIIVGHPITMPKLDKDQVEPTKEQVLEVQEQYIKALTGIYDKYKDIYAKDREQDLQIIA</sequence>
<keyword evidence="19" id="KW-1185">Reference proteome</keyword>
<evidence type="ECO:0000256" key="1">
    <source>
        <dbReference type="ARBA" id="ARBA00004477"/>
    </source>
</evidence>
<keyword evidence="9" id="KW-0319">Glycerol metabolism</keyword>
<feature type="transmembrane region" description="Helical" evidence="16">
    <location>
        <begin position="134"/>
        <end position="152"/>
    </location>
</feature>
<keyword evidence="6 16" id="KW-0444">Lipid biosynthesis</keyword>
<dbReference type="STRING" id="4829.A0A163J4P4"/>
<dbReference type="GO" id="GO:0005789">
    <property type="term" value="C:endoplasmic reticulum membrane"/>
    <property type="evidence" value="ECO:0007669"/>
    <property type="project" value="UniProtKB-SubCell"/>
</dbReference>